<evidence type="ECO:0000313" key="8">
    <source>
        <dbReference type="Proteomes" id="UP001501588"/>
    </source>
</evidence>
<dbReference type="Proteomes" id="UP001501588">
    <property type="component" value="Unassembled WGS sequence"/>
</dbReference>
<keyword evidence="4" id="KW-0805">Transcription regulation</keyword>
<keyword evidence="2" id="KW-0678">Repressor</keyword>
<keyword evidence="3" id="KW-0862">Zinc</keyword>
<keyword evidence="5" id="KW-0238">DNA-binding</keyword>
<dbReference type="InterPro" id="IPR036388">
    <property type="entry name" value="WH-like_DNA-bd_sf"/>
</dbReference>
<protein>
    <submittedName>
        <fullName evidence="7">Fur family transcriptional regulator</fullName>
    </submittedName>
</protein>
<dbReference type="InterPro" id="IPR043135">
    <property type="entry name" value="Fur_C"/>
</dbReference>
<comment type="caution">
    <text evidence="7">The sequence shown here is derived from an EMBL/GenBank/DDBJ whole genome shotgun (WGS) entry which is preliminary data.</text>
</comment>
<dbReference type="PANTHER" id="PTHR33202">
    <property type="entry name" value="ZINC UPTAKE REGULATION PROTEIN"/>
    <property type="match status" value="1"/>
</dbReference>
<name>A0ABN1EZ30_9PROT</name>
<evidence type="ECO:0000256" key="2">
    <source>
        <dbReference type="ARBA" id="ARBA00022491"/>
    </source>
</evidence>
<evidence type="ECO:0000256" key="6">
    <source>
        <dbReference type="ARBA" id="ARBA00023163"/>
    </source>
</evidence>
<evidence type="ECO:0000313" key="7">
    <source>
        <dbReference type="EMBL" id="GAA0578179.1"/>
    </source>
</evidence>
<dbReference type="EMBL" id="BAAAFZ010000015">
    <property type="protein sequence ID" value="GAA0578179.1"/>
    <property type="molecule type" value="Genomic_DNA"/>
</dbReference>
<evidence type="ECO:0000256" key="1">
    <source>
        <dbReference type="ARBA" id="ARBA00007957"/>
    </source>
</evidence>
<dbReference type="Gene3D" id="3.30.1490.190">
    <property type="match status" value="1"/>
</dbReference>
<keyword evidence="8" id="KW-1185">Reference proteome</keyword>
<dbReference type="InterPro" id="IPR002481">
    <property type="entry name" value="FUR"/>
</dbReference>
<keyword evidence="6" id="KW-0804">Transcription</keyword>
<gene>
    <name evidence="7" type="ORF">GCM10009416_15920</name>
</gene>
<proteinExistence type="inferred from homology"/>
<evidence type="ECO:0000256" key="4">
    <source>
        <dbReference type="ARBA" id="ARBA00023015"/>
    </source>
</evidence>
<comment type="similarity">
    <text evidence="1">Belongs to the Fur family.</text>
</comment>
<sequence length="170" mass="17641">MAAPLDTMLDRAEAQCARRGAQLTELRRQVLRLVLEAEQPVGAYALLDKLKTLRSGAAPPTVYRALDFLLEQGLIHKVERLNAFLGCVEAGQGGGVHDHPHGAGGRQGGHDHPHQFLICSNCGATAEISDPAITAALASASVAAGFTLHRATVEAEGVCADCAAAAAKAS</sequence>
<dbReference type="Gene3D" id="1.10.10.10">
    <property type="entry name" value="Winged helix-like DNA-binding domain superfamily/Winged helix DNA-binding domain"/>
    <property type="match status" value="1"/>
</dbReference>
<dbReference type="InterPro" id="IPR036390">
    <property type="entry name" value="WH_DNA-bd_sf"/>
</dbReference>
<reference evidence="7 8" key="1">
    <citation type="journal article" date="2019" name="Int. J. Syst. Evol. Microbiol.">
        <title>The Global Catalogue of Microorganisms (GCM) 10K type strain sequencing project: providing services to taxonomists for standard genome sequencing and annotation.</title>
        <authorList>
            <consortium name="The Broad Institute Genomics Platform"/>
            <consortium name="The Broad Institute Genome Sequencing Center for Infectious Disease"/>
            <person name="Wu L."/>
            <person name="Ma J."/>
        </authorList>
    </citation>
    <scope>NUCLEOTIDE SEQUENCE [LARGE SCALE GENOMIC DNA]</scope>
    <source>
        <strain evidence="7 8">JCM 9933</strain>
    </source>
</reference>
<evidence type="ECO:0000256" key="3">
    <source>
        <dbReference type="ARBA" id="ARBA00022833"/>
    </source>
</evidence>
<evidence type="ECO:0000256" key="5">
    <source>
        <dbReference type="ARBA" id="ARBA00023125"/>
    </source>
</evidence>
<dbReference type="PANTHER" id="PTHR33202:SF6">
    <property type="entry name" value="ZINC UPTAKE REGULATION PROTEIN"/>
    <property type="match status" value="1"/>
</dbReference>
<organism evidence="7 8">
    <name type="scientific">Craurococcus roseus</name>
    <dbReference type="NCBI Taxonomy" id="77585"/>
    <lineage>
        <taxon>Bacteria</taxon>
        <taxon>Pseudomonadati</taxon>
        <taxon>Pseudomonadota</taxon>
        <taxon>Alphaproteobacteria</taxon>
        <taxon>Acetobacterales</taxon>
        <taxon>Acetobacteraceae</taxon>
        <taxon>Craurococcus</taxon>
    </lineage>
</organism>
<accession>A0ABN1EZ30</accession>
<dbReference type="CDD" id="cd07153">
    <property type="entry name" value="Fur_like"/>
    <property type="match status" value="1"/>
</dbReference>
<dbReference type="SUPFAM" id="SSF46785">
    <property type="entry name" value="Winged helix' DNA-binding domain"/>
    <property type="match status" value="1"/>
</dbReference>